<dbReference type="PANTHER" id="PTHR45772:SF7">
    <property type="entry name" value="AMINO ACID ABC TRANSPORTER ATP-BINDING PROTEIN"/>
    <property type="match status" value="1"/>
</dbReference>
<dbReference type="InterPro" id="IPR027417">
    <property type="entry name" value="P-loop_NTPase"/>
</dbReference>
<evidence type="ECO:0000259" key="4">
    <source>
        <dbReference type="PROSITE" id="PS50893"/>
    </source>
</evidence>
<gene>
    <name evidence="5" type="primary">livG</name>
    <name evidence="5" type="ORF">Gferi_13175</name>
</gene>
<name>A0A1D8GHS8_9FIRM</name>
<dbReference type="InterPro" id="IPR051120">
    <property type="entry name" value="ABC_AA/LPS_Transport"/>
</dbReference>
<dbReference type="InterPro" id="IPR032823">
    <property type="entry name" value="BCA_ABC_TP_C"/>
</dbReference>
<dbReference type="GO" id="GO:0005886">
    <property type="term" value="C:plasma membrane"/>
    <property type="evidence" value="ECO:0007669"/>
    <property type="project" value="TreeGrafter"/>
</dbReference>
<evidence type="ECO:0000256" key="3">
    <source>
        <dbReference type="ARBA" id="ARBA00022840"/>
    </source>
</evidence>
<dbReference type="STRING" id="1424294.Gferi_13175"/>
<evidence type="ECO:0000313" key="5">
    <source>
        <dbReference type="EMBL" id="AOT70446.1"/>
    </source>
</evidence>
<dbReference type="InterPro" id="IPR003593">
    <property type="entry name" value="AAA+_ATPase"/>
</dbReference>
<dbReference type="PANTHER" id="PTHR45772">
    <property type="entry name" value="CONSERVED COMPONENT OF ABC TRANSPORTER FOR NATURAL AMINO ACIDS-RELATED"/>
    <property type="match status" value="1"/>
</dbReference>
<dbReference type="GO" id="GO:0016887">
    <property type="term" value="F:ATP hydrolysis activity"/>
    <property type="evidence" value="ECO:0007669"/>
    <property type="project" value="InterPro"/>
</dbReference>
<dbReference type="PROSITE" id="PS50893">
    <property type="entry name" value="ABC_TRANSPORTER_2"/>
    <property type="match status" value="1"/>
</dbReference>
<dbReference type="Pfam" id="PF00005">
    <property type="entry name" value="ABC_tran"/>
    <property type="match status" value="1"/>
</dbReference>
<dbReference type="SUPFAM" id="SSF52540">
    <property type="entry name" value="P-loop containing nucleoside triphosphate hydrolases"/>
    <property type="match status" value="1"/>
</dbReference>
<protein>
    <submittedName>
        <fullName evidence="5">High-affinity branched-chain amino acid ABC transporter ATP-binding protein LivG</fullName>
    </submittedName>
</protein>
<dbReference type="GO" id="GO:1903806">
    <property type="term" value="P:L-isoleucine import across plasma membrane"/>
    <property type="evidence" value="ECO:0007669"/>
    <property type="project" value="TreeGrafter"/>
</dbReference>
<dbReference type="GO" id="GO:0005524">
    <property type="term" value="F:ATP binding"/>
    <property type="evidence" value="ECO:0007669"/>
    <property type="project" value="UniProtKB-KW"/>
</dbReference>
<dbReference type="Gene3D" id="3.40.50.300">
    <property type="entry name" value="P-loop containing nucleotide triphosphate hydrolases"/>
    <property type="match status" value="1"/>
</dbReference>
<dbReference type="GO" id="GO:0015188">
    <property type="term" value="F:L-isoleucine transmembrane transporter activity"/>
    <property type="evidence" value="ECO:0007669"/>
    <property type="project" value="TreeGrafter"/>
</dbReference>
<dbReference type="OrthoDB" id="9805514at2"/>
<dbReference type="Pfam" id="PF12399">
    <property type="entry name" value="BCA_ABC_TP_C"/>
    <property type="match status" value="1"/>
</dbReference>
<proteinExistence type="predicted"/>
<dbReference type="EMBL" id="CP017269">
    <property type="protein sequence ID" value="AOT70446.1"/>
    <property type="molecule type" value="Genomic_DNA"/>
</dbReference>
<dbReference type="GO" id="GO:0005304">
    <property type="term" value="F:L-valine transmembrane transporter activity"/>
    <property type="evidence" value="ECO:0007669"/>
    <property type="project" value="TreeGrafter"/>
</dbReference>
<dbReference type="SMART" id="SM00382">
    <property type="entry name" value="AAA"/>
    <property type="match status" value="1"/>
</dbReference>
<evidence type="ECO:0000256" key="2">
    <source>
        <dbReference type="ARBA" id="ARBA00022741"/>
    </source>
</evidence>
<dbReference type="AlphaFoldDB" id="A0A1D8GHS8"/>
<dbReference type="GO" id="GO:0042941">
    <property type="term" value="P:D-alanine transmembrane transport"/>
    <property type="evidence" value="ECO:0007669"/>
    <property type="project" value="TreeGrafter"/>
</dbReference>
<feature type="domain" description="ABC transporter" evidence="4">
    <location>
        <begin position="4"/>
        <end position="265"/>
    </location>
</feature>
<keyword evidence="3 5" id="KW-0067">ATP-binding</keyword>
<dbReference type="FunFam" id="3.40.50.300:FF:000421">
    <property type="entry name" value="Branched-chain amino acid ABC transporter ATP-binding protein"/>
    <property type="match status" value="1"/>
</dbReference>
<evidence type="ECO:0000313" key="6">
    <source>
        <dbReference type="Proteomes" id="UP000095743"/>
    </source>
</evidence>
<reference evidence="5 6" key="1">
    <citation type="submission" date="2016-09" db="EMBL/GenBank/DDBJ databases">
        <title>Genomic analysis reveals versatility of anaerobic energy metabolism of Geosporobacter ferrireducens IRF9 of phylum Firmicutes.</title>
        <authorList>
            <person name="Kim S.-J."/>
        </authorList>
    </citation>
    <scope>NUCLEOTIDE SEQUENCE [LARGE SCALE GENOMIC DNA]</scope>
    <source>
        <strain evidence="5 6">IRF9</strain>
    </source>
</reference>
<dbReference type="InterPro" id="IPR003439">
    <property type="entry name" value="ABC_transporter-like_ATP-bd"/>
</dbReference>
<keyword evidence="1" id="KW-0813">Transport</keyword>
<organism evidence="5 6">
    <name type="scientific">Geosporobacter ferrireducens</name>
    <dbReference type="NCBI Taxonomy" id="1424294"/>
    <lineage>
        <taxon>Bacteria</taxon>
        <taxon>Bacillati</taxon>
        <taxon>Bacillota</taxon>
        <taxon>Clostridia</taxon>
        <taxon>Peptostreptococcales</taxon>
        <taxon>Thermotaleaceae</taxon>
        <taxon>Geosporobacter</taxon>
    </lineage>
</organism>
<dbReference type="GO" id="GO:1903805">
    <property type="term" value="P:L-valine import across plasma membrane"/>
    <property type="evidence" value="ECO:0007669"/>
    <property type="project" value="TreeGrafter"/>
</dbReference>
<dbReference type="CDD" id="cd03219">
    <property type="entry name" value="ABC_Mj1267_LivG_branched"/>
    <property type="match status" value="1"/>
</dbReference>
<dbReference type="GO" id="GO:0015808">
    <property type="term" value="P:L-alanine transport"/>
    <property type="evidence" value="ECO:0007669"/>
    <property type="project" value="TreeGrafter"/>
</dbReference>
<sequence length="266" mass="29772">MSILRADNITMKFGGLVAVSNFQMMLQEGEIVGLIGPNGAGKTTAFNMITGVYTPTEGQIYFTEGKKDEQGNQSSHEINITQYRPDQITKLGVARTFQNIRLFKELSVLDNVIIANHLRIKSDVISSILRLPNYTKEEKAMVEKSIHLLEEVGLKDLVHEKSSSLPYGKQRRLEIARALATSPKVLLLDEPAAGMNPKESLELMEFVGEIRDRFKLTIFMIEHHMQVVMGICERIFVLDHGVTIAKGTPSEIQNNEKVVEAYLGVD</sequence>
<dbReference type="Proteomes" id="UP000095743">
    <property type="component" value="Chromosome"/>
</dbReference>
<keyword evidence="6" id="KW-1185">Reference proteome</keyword>
<accession>A0A1D8GHS8</accession>
<dbReference type="RefSeq" id="WP_069977186.1">
    <property type="nucleotide sequence ID" value="NZ_CP017269.1"/>
</dbReference>
<evidence type="ECO:0000256" key="1">
    <source>
        <dbReference type="ARBA" id="ARBA00022448"/>
    </source>
</evidence>
<keyword evidence="2" id="KW-0547">Nucleotide-binding</keyword>
<dbReference type="GO" id="GO:0015192">
    <property type="term" value="F:L-phenylalanine transmembrane transporter activity"/>
    <property type="evidence" value="ECO:0007669"/>
    <property type="project" value="TreeGrafter"/>
</dbReference>
<dbReference type="KEGG" id="gfe:Gferi_13175"/>